<protein>
    <submittedName>
        <fullName evidence="2">Uncharacterized protein</fullName>
    </submittedName>
</protein>
<evidence type="ECO:0000256" key="1">
    <source>
        <dbReference type="SAM" id="MobiDB-lite"/>
    </source>
</evidence>
<feature type="region of interest" description="Disordered" evidence="1">
    <location>
        <begin position="104"/>
        <end position="138"/>
    </location>
</feature>
<reference evidence="2 3" key="1">
    <citation type="journal article" date="2006" name="Proc. Natl. Acad. Sci. U.S.A.">
        <title>Burkholderia xenovorans LB400 harbors a multi-replicon, 9.73-Mbp genome shaped for versatility.</title>
        <authorList>
            <person name="Chain P.S."/>
            <person name="Denef V.J."/>
            <person name="Konstantinidis K.T."/>
            <person name="Vergez L.M."/>
            <person name="Agullo L."/>
            <person name="Reyes V.L."/>
            <person name="Hauser L."/>
            <person name="Cordova M."/>
            <person name="Gomez L."/>
            <person name="Gonzalez M."/>
            <person name="Land M."/>
            <person name="Lao V."/>
            <person name="Larimer F."/>
            <person name="LiPuma J.J."/>
            <person name="Mahenthiralingam E."/>
            <person name="Malfatti S.A."/>
            <person name="Marx C.J."/>
            <person name="Parnell J.J."/>
            <person name="Ramette A."/>
            <person name="Richardson P."/>
            <person name="Seeger M."/>
            <person name="Smith D."/>
            <person name="Spilker T."/>
            <person name="Sul W.J."/>
            <person name="Tsoi T.V."/>
            <person name="Ulrich L.E."/>
            <person name="Zhulin I.B."/>
            <person name="Tiedje J.M."/>
        </authorList>
    </citation>
    <scope>NUCLEOTIDE SEQUENCE [LARGE SCALE GENOMIC DNA]</scope>
    <source>
        <strain evidence="2 3">LB400</strain>
    </source>
</reference>
<keyword evidence="3" id="KW-1185">Reference proteome</keyword>
<proteinExistence type="predicted"/>
<gene>
    <name evidence="2" type="ORF">Bxe_A3657</name>
</gene>
<feature type="compositionally biased region" description="Basic and acidic residues" evidence="1">
    <location>
        <begin position="126"/>
        <end position="138"/>
    </location>
</feature>
<name>Q144A8_PARXL</name>
<evidence type="ECO:0000313" key="3">
    <source>
        <dbReference type="Proteomes" id="UP000001817"/>
    </source>
</evidence>
<organism evidence="2 3">
    <name type="scientific">Paraburkholderia xenovorans (strain LB400)</name>
    <dbReference type="NCBI Taxonomy" id="266265"/>
    <lineage>
        <taxon>Bacteria</taxon>
        <taxon>Pseudomonadati</taxon>
        <taxon>Pseudomonadota</taxon>
        <taxon>Betaproteobacteria</taxon>
        <taxon>Burkholderiales</taxon>
        <taxon>Burkholderiaceae</taxon>
        <taxon>Paraburkholderia</taxon>
    </lineage>
</organism>
<evidence type="ECO:0000313" key="2">
    <source>
        <dbReference type="EMBL" id="ABE29331.1"/>
    </source>
</evidence>
<dbReference type="AlphaFoldDB" id="Q144A8"/>
<dbReference type="eggNOG" id="ENOG50317KM">
    <property type="taxonomic scope" value="Bacteria"/>
</dbReference>
<dbReference type="STRING" id="266265.Bxe_A3657"/>
<dbReference type="Proteomes" id="UP000001817">
    <property type="component" value="Chromosome 1"/>
</dbReference>
<sequence length="138" mass="15257">MRLKVAIRNDLPGEAMCVALLTTTIRADVPSYALGSGHMVTSASSVNARAPELDAMSIPQFCHRYSISESFYRALRRKGLAPRELRLSRRRVLITTRSAREWEGSFEQRKAAADAAEVPEAAQTARKTDNAKPPGDDR</sequence>
<dbReference type="EMBL" id="CP000270">
    <property type="protein sequence ID" value="ABE29331.1"/>
    <property type="molecule type" value="Genomic_DNA"/>
</dbReference>
<accession>Q144A8</accession>
<dbReference type="KEGG" id="bxe:Bxe_A3657"/>
<feature type="compositionally biased region" description="Low complexity" evidence="1">
    <location>
        <begin position="113"/>
        <end position="125"/>
    </location>
</feature>